<comment type="caution">
    <text evidence="8">The sequence shown here is derived from an EMBL/GenBank/DDBJ whole genome shotgun (WGS) entry which is preliminary data.</text>
</comment>
<evidence type="ECO:0000256" key="5">
    <source>
        <dbReference type="ARBA" id="ARBA00023002"/>
    </source>
</evidence>
<evidence type="ECO:0000256" key="7">
    <source>
        <dbReference type="ARBA" id="ARBA00023160"/>
    </source>
</evidence>
<keyword evidence="3" id="KW-0444">Lipid biosynthesis</keyword>
<dbReference type="Proteomes" id="UP001174909">
    <property type="component" value="Unassembled WGS sequence"/>
</dbReference>
<evidence type="ECO:0000256" key="6">
    <source>
        <dbReference type="ARBA" id="ARBA00023098"/>
    </source>
</evidence>
<dbReference type="CDD" id="cd05372">
    <property type="entry name" value="ENR_SDR"/>
    <property type="match status" value="1"/>
</dbReference>
<dbReference type="GO" id="GO:0004318">
    <property type="term" value="F:enoyl-[acyl-carrier-protein] reductase (NADH) activity"/>
    <property type="evidence" value="ECO:0007669"/>
    <property type="project" value="InterPro"/>
</dbReference>
<evidence type="ECO:0000256" key="4">
    <source>
        <dbReference type="ARBA" id="ARBA00022832"/>
    </source>
</evidence>
<evidence type="ECO:0000313" key="8">
    <source>
        <dbReference type="EMBL" id="CAI8058218.1"/>
    </source>
</evidence>
<dbReference type="EMBL" id="CASHTH010004497">
    <property type="protein sequence ID" value="CAI8058218.1"/>
    <property type="molecule type" value="Genomic_DNA"/>
</dbReference>
<dbReference type="Gene3D" id="1.10.8.400">
    <property type="entry name" value="Enoyl acyl carrier protein reductase"/>
    <property type="match status" value="1"/>
</dbReference>
<sequence length="258" mass="28092">MYPIDLSDKYGIVFGIANHRSIAWAIAQILHDAGANLAIAYQNERVKNGVARLVEDWEGDTPLIECDVSDDANVEAAFDTVGDRFGSLDIAVHSIAYADRNDLGGPFVDTGREGFRLALDISAYSLLPIARYGSALMQQNGGSIITLTFQAANRVFPGYNVMGTAKAALENEVRQLASDLGQQNIRVNAISAGPLDTLSSRVISHYRDMKRIHAERSPMRRNITTDEVAKAALFLCSDLSGGITGEILQHVDTGYNFR</sequence>
<dbReference type="SUPFAM" id="SSF51735">
    <property type="entry name" value="NAD(P)-binding Rossmann-fold domains"/>
    <property type="match status" value="1"/>
</dbReference>
<dbReference type="AlphaFoldDB" id="A0AA35U217"/>
<name>A0AA35U217_GEOBA</name>
<dbReference type="PRINTS" id="PR00081">
    <property type="entry name" value="GDHRDH"/>
</dbReference>
<keyword evidence="7" id="KW-0275">Fatty acid biosynthesis</keyword>
<proteinExistence type="inferred from homology"/>
<reference evidence="8" key="1">
    <citation type="submission" date="2023-03" db="EMBL/GenBank/DDBJ databases">
        <authorList>
            <person name="Steffen K."/>
            <person name="Cardenas P."/>
        </authorList>
    </citation>
    <scope>NUCLEOTIDE SEQUENCE</scope>
</reference>
<accession>A0AA35U217</accession>
<keyword evidence="5" id="KW-0560">Oxidoreductase</keyword>
<dbReference type="PIRSF" id="PIRSF000094">
    <property type="entry name" value="Enoyl-ACP_rdct"/>
    <property type="match status" value="1"/>
</dbReference>
<dbReference type="PANTHER" id="PTHR43159:SF2">
    <property type="entry name" value="ENOYL-[ACYL-CARRIER-PROTEIN] REDUCTASE [NADH], CHLOROPLASTIC"/>
    <property type="match status" value="1"/>
</dbReference>
<keyword evidence="4" id="KW-0276">Fatty acid metabolism</keyword>
<comment type="similarity">
    <text evidence="2">Belongs to the short-chain dehydrogenases/reductases (SDR) family. FabI subfamily.</text>
</comment>
<evidence type="ECO:0000256" key="2">
    <source>
        <dbReference type="ARBA" id="ARBA00009233"/>
    </source>
</evidence>
<dbReference type="PANTHER" id="PTHR43159">
    <property type="entry name" value="ENOYL-[ACYL-CARRIER-PROTEIN] REDUCTASE"/>
    <property type="match status" value="1"/>
</dbReference>
<dbReference type="GO" id="GO:0006633">
    <property type="term" value="P:fatty acid biosynthetic process"/>
    <property type="evidence" value="ECO:0007669"/>
    <property type="project" value="UniProtKB-KW"/>
</dbReference>
<gene>
    <name evidence="8" type="ORF">GBAR_LOCUS31660</name>
</gene>
<keyword evidence="9" id="KW-1185">Reference proteome</keyword>
<organism evidence="8 9">
    <name type="scientific">Geodia barretti</name>
    <name type="common">Barrett's horny sponge</name>
    <dbReference type="NCBI Taxonomy" id="519541"/>
    <lineage>
        <taxon>Eukaryota</taxon>
        <taxon>Metazoa</taxon>
        <taxon>Porifera</taxon>
        <taxon>Demospongiae</taxon>
        <taxon>Heteroscleromorpha</taxon>
        <taxon>Tetractinellida</taxon>
        <taxon>Astrophorina</taxon>
        <taxon>Geodiidae</taxon>
        <taxon>Geodia</taxon>
    </lineage>
</organism>
<dbReference type="InterPro" id="IPR014358">
    <property type="entry name" value="Enoyl-ACP_Rdtase_NADH"/>
</dbReference>
<evidence type="ECO:0000256" key="1">
    <source>
        <dbReference type="ARBA" id="ARBA00005189"/>
    </source>
</evidence>
<dbReference type="Pfam" id="PF13561">
    <property type="entry name" value="adh_short_C2"/>
    <property type="match status" value="1"/>
</dbReference>
<protein>
    <submittedName>
        <fullName evidence="8">Enoyl-[acyl-carrier-protein] reductase [NADH] FabI</fullName>
    </submittedName>
</protein>
<keyword evidence="6" id="KW-0443">Lipid metabolism</keyword>
<evidence type="ECO:0000256" key="3">
    <source>
        <dbReference type="ARBA" id="ARBA00022516"/>
    </source>
</evidence>
<dbReference type="Gene3D" id="3.40.50.720">
    <property type="entry name" value="NAD(P)-binding Rossmann-like Domain"/>
    <property type="match status" value="1"/>
</dbReference>
<evidence type="ECO:0000313" key="9">
    <source>
        <dbReference type="Proteomes" id="UP001174909"/>
    </source>
</evidence>
<comment type="pathway">
    <text evidence="1">Lipid metabolism.</text>
</comment>
<dbReference type="InterPro" id="IPR002347">
    <property type="entry name" value="SDR_fam"/>
</dbReference>
<dbReference type="InterPro" id="IPR036291">
    <property type="entry name" value="NAD(P)-bd_dom_sf"/>
</dbReference>